<sequence>RDTAVAPLRRPVGPVAAGEYIGMSLDPQLARAAAAGVTHLTPEP</sequence>
<dbReference type="EMBL" id="AYSL01001380">
    <property type="protein sequence ID" value="KTF06079.1"/>
    <property type="molecule type" value="Genomic_DNA"/>
</dbReference>
<dbReference type="AlphaFoldDB" id="A0A1B6NRJ7"/>
<accession>A0A1B6NRJ7</accession>
<feature type="non-terminal residue" evidence="1">
    <location>
        <position position="1"/>
    </location>
</feature>
<protein>
    <submittedName>
        <fullName evidence="1">Uncharacterized protein</fullName>
    </submittedName>
</protein>
<comment type="caution">
    <text evidence="1">The sequence shown here is derived from an EMBL/GenBank/DDBJ whole genome shotgun (WGS) entry which is preliminary data.</text>
</comment>
<proteinExistence type="predicted"/>
<name>A0A1B6NRJ7_9ZZZZ</name>
<evidence type="ECO:0000313" key="1">
    <source>
        <dbReference type="EMBL" id="KTF06079.1"/>
    </source>
</evidence>
<gene>
    <name evidence="1" type="ORF">MGSAQ_002424</name>
</gene>
<reference evidence="1" key="1">
    <citation type="submission" date="2013-11" db="EMBL/GenBank/DDBJ databases">
        <title>Microbial diversity, functional groups and degradation webs in Northern and Southern Mediterranean and Red Sea marine crude oil polluted sites.</title>
        <authorList>
            <person name="Daffonchio D."/>
            <person name="Mapelli F."/>
            <person name="Ferrer M."/>
            <person name="Richter M."/>
            <person name="Cherif A."/>
            <person name="Malkawi H.I."/>
            <person name="Yakimov M.M."/>
            <person name="Abdel-Fattah Y.R."/>
            <person name="Blaghen M."/>
            <person name="Golyshin P.N."/>
            <person name="Kalogerakis N."/>
            <person name="Boon N."/>
            <person name="Magagnini M."/>
            <person name="Fava F."/>
        </authorList>
    </citation>
    <scope>NUCLEOTIDE SEQUENCE</scope>
</reference>
<organism evidence="1">
    <name type="scientific">marine sediment metagenome</name>
    <dbReference type="NCBI Taxonomy" id="412755"/>
    <lineage>
        <taxon>unclassified sequences</taxon>
        <taxon>metagenomes</taxon>
        <taxon>ecological metagenomes</taxon>
    </lineage>
</organism>